<dbReference type="PROSITE" id="PS01124">
    <property type="entry name" value="HTH_ARAC_FAMILY_2"/>
    <property type="match status" value="1"/>
</dbReference>
<dbReference type="InterPro" id="IPR020449">
    <property type="entry name" value="Tscrpt_reg_AraC-type_HTH"/>
</dbReference>
<dbReference type="InterPro" id="IPR018060">
    <property type="entry name" value="HTH_AraC"/>
</dbReference>
<dbReference type="GO" id="GO:0003700">
    <property type="term" value="F:DNA-binding transcription factor activity"/>
    <property type="evidence" value="ECO:0007669"/>
    <property type="project" value="InterPro"/>
</dbReference>
<sequence length="288" mass="33421">MTMIKQRLSTLLRYIDKNIDTHMDGENLSNIAACSKYHFHRLFSATYGIGVAAYIRQIRLKRAIYDLAYNNSSVIDIALACGYESPEAFSRAFKDSVGQSPIEFRKKPDWSIWHSHYQIINDIRANVMNEKLSSVEVKIINFPETSVAVMKHKGSPSNIGNTIRKFKEWRINHQLPPERYRTFNLVYADPANIEPEEYQFDLCVEVSPNFEVKNSKITLKKIPSGKCAYVRYIGSDDEITSIVNYLYKNWLSEHNQKVRDFPLFFERVKLFPTVTEIEAVTDIYLPLT</sequence>
<reference evidence="5 6" key="1">
    <citation type="submission" date="2016-10" db="EMBL/GenBank/DDBJ databases">
        <title>Systematic genetic and metabolomic analysis of Xenorhabdus and Photorhabdus spp., highlights the requirements for a dual symbiotic and pathogenic life style.</title>
        <authorList>
            <person name="Tobias N.J."/>
            <person name="Wolff H."/>
            <person name="Djahanschiri B."/>
            <person name="Pidot S.J."/>
            <person name="Stinear T.P."/>
            <person name="Ebersberger I."/>
            <person name="Bode H.B."/>
        </authorList>
    </citation>
    <scope>NUCLEOTIDE SEQUENCE [LARGE SCALE GENOMIC DNA]</scope>
    <source>
        <strain evidence="5 6">DSM 22392</strain>
    </source>
</reference>
<dbReference type="InterPro" id="IPR018062">
    <property type="entry name" value="HTH_AraC-typ_CS"/>
</dbReference>
<dbReference type="SMART" id="SM00342">
    <property type="entry name" value="HTH_ARAC"/>
    <property type="match status" value="1"/>
</dbReference>
<dbReference type="EMBL" id="MUBJ01000001">
    <property type="protein sequence ID" value="OTA18542.1"/>
    <property type="molecule type" value="Genomic_DNA"/>
</dbReference>
<keyword evidence="6" id="KW-1185">Reference proteome</keyword>
<dbReference type="Pfam" id="PF06445">
    <property type="entry name" value="GyrI-like"/>
    <property type="match status" value="1"/>
</dbReference>
<dbReference type="PROSITE" id="PS00041">
    <property type="entry name" value="HTH_ARAC_FAMILY_1"/>
    <property type="match status" value="1"/>
</dbReference>
<evidence type="ECO:0000259" key="4">
    <source>
        <dbReference type="PROSITE" id="PS01124"/>
    </source>
</evidence>
<dbReference type="OrthoDB" id="282744at2"/>
<evidence type="ECO:0000256" key="1">
    <source>
        <dbReference type="ARBA" id="ARBA00023015"/>
    </source>
</evidence>
<dbReference type="InterPro" id="IPR029442">
    <property type="entry name" value="GyrI-like"/>
</dbReference>
<gene>
    <name evidence="5" type="ORF">Xvie_00370</name>
</gene>
<feature type="domain" description="HTH araC/xylS-type" evidence="4">
    <location>
        <begin position="9"/>
        <end position="107"/>
    </location>
</feature>
<keyword evidence="1" id="KW-0805">Transcription regulation</keyword>
<dbReference type="PANTHER" id="PTHR40055">
    <property type="entry name" value="TRANSCRIPTIONAL REGULATOR YGIV-RELATED"/>
    <property type="match status" value="1"/>
</dbReference>
<dbReference type="InterPro" id="IPR009057">
    <property type="entry name" value="Homeodomain-like_sf"/>
</dbReference>
<dbReference type="AlphaFoldDB" id="A0A1Y2SKK6"/>
<evidence type="ECO:0000256" key="2">
    <source>
        <dbReference type="ARBA" id="ARBA00023125"/>
    </source>
</evidence>
<protein>
    <submittedName>
        <fullName evidence="5">RobA</fullName>
    </submittedName>
</protein>
<dbReference type="Gene3D" id="3.20.80.10">
    <property type="entry name" value="Regulatory factor, effector binding domain"/>
    <property type="match status" value="1"/>
</dbReference>
<dbReference type="RefSeq" id="WP_086107691.1">
    <property type="nucleotide sequence ID" value="NZ_CAWNGD010000001.1"/>
</dbReference>
<keyword evidence="3" id="KW-0804">Transcription</keyword>
<accession>A0A1Y2SKK6</accession>
<dbReference type="Proteomes" id="UP000194350">
    <property type="component" value="Unassembled WGS sequence"/>
</dbReference>
<dbReference type="Gene3D" id="1.10.10.60">
    <property type="entry name" value="Homeodomain-like"/>
    <property type="match status" value="2"/>
</dbReference>
<dbReference type="SMART" id="SM00871">
    <property type="entry name" value="AraC_E_bind"/>
    <property type="match status" value="1"/>
</dbReference>
<keyword evidence="2" id="KW-0238">DNA-binding</keyword>
<evidence type="ECO:0000313" key="6">
    <source>
        <dbReference type="Proteomes" id="UP000194350"/>
    </source>
</evidence>
<dbReference type="InterPro" id="IPR010499">
    <property type="entry name" value="AraC_E-bd"/>
</dbReference>
<evidence type="ECO:0000313" key="5">
    <source>
        <dbReference type="EMBL" id="OTA18542.1"/>
    </source>
</evidence>
<dbReference type="SUPFAM" id="SSF55136">
    <property type="entry name" value="Probable bacterial effector-binding domain"/>
    <property type="match status" value="1"/>
</dbReference>
<dbReference type="InterPro" id="IPR050908">
    <property type="entry name" value="SmbC-like"/>
</dbReference>
<organism evidence="5 6">
    <name type="scientific">Xenorhabdus vietnamensis</name>
    <dbReference type="NCBI Taxonomy" id="351656"/>
    <lineage>
        <taxon>Bacteria</taxon>
        <taxon>Pseudomonadati</taxon>
        <taxon>Pseudomonadota</taxon>
        <taxon>Gammaproteobacteria</taxon>
        <taxon>Enterobacterales</taxon>
        <taxon>Morganellaceae</taxon>
        <taxon>Xenorhabdus</taxon>
    </lineage>
</organism>
<dbReference type="Pfam" id="PF12833">
    <property type="entry name" value="HTH_18"/>
    <property type="match status" value="1"/>
</dbReference>
<proteinExistence type="predicted"/>
<name>A0A1Y2SKK6_9GAMM</name>
<dbReference type="PRINTS" id="PR00032">
    <property type="entry name" value="HTHARAC"/>
</dbReference>
<dbReference type="STRING" id="351656.Xvie_00370"/>
<dbReference type="PANTHER" id="PTHR40055:SF1">
    <property type="entry name" value="TRANSCRIPTIONAL REGULATOR YGIV-RELATED"/>
    <property type="match status" value="1"/>
</dbReference>
<dbReference type="SUPFAM" id="SSF46689">
    <property type="entry name" value="Homeodomain-like"/>
    <property type="match status" value="2"/>
</dbReference>
<evidence type="ECO:0000256" key="3">
    <source>
        <dbReference type="ARBA" id="ARBA00023163"/>
    </source>
</evidence>
<dbReference type="InterPro" id="IPR011256">
    <property type="entry name" value="Reg_factor_effector_dom_sf"/>
</dbReference>
<dbReference type="GO" id="GO:0043565">
    <property type="term" value="F:sequence-specific DNA binding"/>
    <property type="evidence" value="ECO:0007669"/>
    <property type="project" value="InterPro"/>
</dbReference>
<comment type="caution">
    <text evidence="5">The sequence shown here is derived from an EMBL/GenBank/DDBJ whole genome shotgun (WGS) entry which is preliminary data.</text>
</comment>